<dbReference type="eggNOG" id="COG1670">
    <property type="taxonomic scope" value="Bacteria"/>
</dbReference>
<dbReference type="KEGG" id="mmr:Mmar10_0029"/>
<dbReference type="SUPFAM" id="SSF55729">
    <property type="entry name" value="Acyl-CoA N-acyltransferases (Nat)"/>
    <property type="match status" value="1"/>
</dbReference>
<evidence type="ECO:0000313" key="3">
    <source>
        <dbReference type="Proteomes" id="UP000001964"/>
    </source>
</evidence>
<dbReference type="Pfam" id="PF13302">
    <property type="entry name" value="Acetyltransf_3"/>
    <property type="match status" value="1"/>
</dbReference>
<sequence>MTRAVLYRWKLKPGRSAEFEAAWAEGTRRIHDTCGSHGAALHKGEDGLYWSYAAWPGEDTRTACFADHDWFSQDCFITMQACIETRFDEIGLDLVHDALSDRATPCPTPVLSTARLLLRPLVRDDAAAVFPALGDPETMKYWSRPPFTTIEAVRGHLTATTRSATVRTWAICRPSDPGDALGWVVLMDRKEGVAETGYIIRPDAQRNGYVSEAVTGVIGYGFGELGLRRIYADTDPDNAGSIAVLTKLGFSLEGRLRGQWKTHLGVRDSLIFGLLAQEWRSGDHNE</sequence>
<dbReference type="HOGENOM" id="CLU_972555_0_0_5"/>
<dbReference type="PROSITE" id="PS51186">
    <property type="entry name" value="GNAT"/>
    <property type="match status" value="1"/>
</dbReference>
<name>Q0ATR2_MARMM</name>
<dbReference type="GO" id="GO:0016747">
    <property type="term" value="F:acyltransferase activity, transferring groups other than amino-acyl groups"/>
    <property type="evidence" value="ECO:0007669"/>
    <property type="project" value="InterPro"/>
</dbReference>
<organism evidence="2 3">
    <name type="scientific">Maricaulis maris (strain MCS10)</name>
    <name type="common">Caulobacter maris</name>
    <dbReference type="NCBI Taxonomy" id="394221"/>
    <lineage>
        <taxon>Bacteria</taxon>
        <taxon>Pseudomonadati</taxon>
        <taxon>Pseudomonadota</taxon>
        <taxon>Alphaproteobacteria</taxon>
        <taxon>Maricaulales</taxon>
        <taxon>Maricaulaceae</taxon>
        <taxon>Maricaulis</taxon>
    </lineage>
</organism>
<keyword evidence="3" id="KW-1185">Reference proteome</keyword>
<evidence type="ECO:0000259" key="1">
    <source>
        <dbReference type="PROSITE" id="PS51186"/>
    </source>
</evidence>
<keyword evidence="2" id="KW-0808">Transferase</keyword>
<dbReference type="Proteomes" id="UP000001964">
    <property type="component" value="Chromosome"/>
</dbReference>
<dbReference type="InterPro" id="IPR000182">
    <property type="entry name" value="GNAT_dom"/>
</dbReference>
<dbReference type="InterPro" id="IPR016181">
    <property type="entry name" value="Acyl_CoA_acyltransferase"/>
</dbReference>
<dbReference type="Gene3D" id="3.40.630.30">
    <property type="match status" value="1"/>
</dbReference>
<protein>
    <submittedName>
        <fullName evidence="2">GCN5-related N-acetyltransferase</fullName>
    </submittedName>
</protein>
<feature type="domain" description="N-acetyltransferase" evidence="1">
    <location>
        <begin position="116"/>
        <end position="271"/>
    </location>
</feature>
<dbReference type="RefSeq" id="WP_011641972.1">
    <property type="nucleotide sequence ID" value="NC_008347.1"/>
</dbReference>
<dbReference type="PANTHER" id="PTHR43792">
    <property type="entry name" value="GNAT FAMILY, PUTATIVE (AFU_ORTHOLOGUE AFUA_3G00765)-RELATED-RELATED"/>
    <property type="match status" value="1"/>
</dbReference>
<dbReference type="EMBL" id="CP000449">
    <property type="protein sequence ID" value="ABI64325.1"/>
    <property type="molecule type" value="Genomic_DNA"/>
</dbReference>
<dbReference type="PANTHER" id="PTHR43792:SF16">
    <property type="entry name" value="N-ACETYLTRANSFERASE DOMAIN-CONTAINING PROTEIN"/>
    <property type="match status" value="1"/>
</dbReference>
<dbReference type="InterPro" id="IPR011008">
    <property type="entry name" value="Dimeric_a/b-barrel"/>
</dbReference>
<proteinExistence type="predicted"/>
<dbReference type="SUPFAM" id="SSF54909">
    <property type="entry name" value="Dimeric alpha+beta barrel"/>
    <property type="match status" value="1"/>
</dbReference>
<dbReference type="STRING" id="394221.Mmar10_0029"/>
<dbReference type="AlphaFoldDB" id="Q0ATR2"/>
<accession>Q0ATR2</accession>
<reference evidence="2 3" key="1">
    <citation type="submission" date="2006-08" db="EMBL/GenBank/DDBJ databases">
        <title>Complete sequence of Maricaulis maris MCS10.</title>
        <authorList>
            <consortium name="US DOE Joint Genome Institute"/>
            <person name="Copeland A."/>
            <person name="Lucas S."/>
            <person name="Lapidus A."/>
            <person name="Barry K."/>
            <person name="Detter J.C."/>
            <person name="Glavina del Rio T."/>
            <person name="Hammon N."/>
            <person name="Israni S."/>
            <person name="Dalin E."/>
            <person name="Tice H."/>
            <person name="Pitluck S."/>
            <person name="Saunders E."/>
            <person name="Brettin T."/>
            <person name="Bruce D."/>
            <person name="Han C."/>
            <person name="Tapia R."/>
            <person name="Gilna P."/>
            <person name="Schmutz J."/>
            <person name="Larimer F."/>
            <person name="Land M."/>
            <person name="Hauser L."/>
            <person name="Kyrpides N."/>
            <person name="Mikhailova N."/>
            <person name="Viollier P."/>
            <person name="Stephens C."/>
            <person name="Richardson P."/>
        </authorList>
    </citation>
    <scope>NUCLEOTIDE SEQUENCE [LARGE SCALE GENOMIC DNA]</scope>
    <source>
        <strain evidence="2 3">MCS10</strain>
    </source>
</reference>
<gene>
    <name evidence="2" type="ordered locus">Mmar10_0029</name>
</gene>
<evidence type="ECO:0000313" key="2">
    <source>
        <dbReference type="EMBL" id="ABI64325.1"/>
    </source>
</evidence>
<dbReference type="InterPro" id="IPR051531">
    <property type="entry name" value="N-acetyltransferase"/>
</dbReference>